<dbReference type="PROSITE" id="PS50112">
    <property type="entry name" value="PAS"/>
    <property type="match status" value="2"/>
</dbReference>
<dbReference type="CDD" id="cd00130">
    <property type="entry name" value="PAS"/>
    <property type="match status" value="2"/>
</dbReference>
<name>A0A2L0EK47_SORCE</name>
<dbReference type="InterPro" id="IPR002645">
    <property type="entry name" value="STAS_dom"/>
</dbReference>
<dbReference type="Gene3D" id="3.30.750.24">
    <property type="entry name" value="STAS domain"/>
    <property type="match status" value="1"/>
</dbReference>
<dbReference type="PROSITE" id="PS50801">
    <property type="entry name" value="STAS"/>
    <property type="match status" value="1"/>
</dbReference>
<dbReference type="Pfam" id="PF00989">
    <property type="entry name" value="PAS"/>
    <property type="match status" value="2"/>
</dbReference>
<dbReference type="Pfam" id="PF01740">
    <property type="entry name" value="STAS"/>
    <property type="match status" value="1"/>
</dbReference>
<dbReference type="SUPFAM" id="SSF55785">
    <property type="entry name" value="PYP-like sensor domain (PAS domain)"/>
    <property type="match status" value="2"/>
</dbReference>
<evidence type="ECO:0000259" key="3">
    <source>
        <dbReference type="PROSITE" id="PS50112"/>
    </source>
</evidence>
<evidence type="ECO:0000256" key="1">
    <source>
        <dbReference type="ARBA" id="ARBA00022553"/>
    </source>
</evidence>
<dbReference type="CDD" id="cd07041">
    <property type="entry name" value="STAS_RsbR_RsbS_like"/>
    <property type="match status" value="1"/>
</dbReference>
<dbReference type="Proteomes" id="UP000238348">
    <property type="component" value="Chromosome"/>
</dbReference>
<sequence length="447" mass="48885">MTEMVTNPGGGSEVDFLRRRVTELEQLLGAGDAPGGDHTRAMGFHDFHELVDLAHDGILVRRVDGTILYWNRGAERLYGYDKAEAVGRVSHELLRTTFPRPLEEILAAVNESGYWDGELVHAGRDRSVVVASRWVLKRDAEGAPVTLLEINSDITERKAAELERERQSVLLEQQSCLLDLARDAIIMRDIDGAVTYWNHGAERMYGYLKAEAVGRSTHALLRTRFPSELRAINEALVETGHWEGELVHTQRSGATVIVESRWVAQRDEQKRLRHVMEINSDITARKLAEQERERQQQDLIDAQSVALAELSTPFIPITDTVLVMPLIGVVDSRRAEQVIATLLKGISSSSGEIAILDITGVPVVDSEVANAIVRAARAVRLLGAEVVLTGIRADVAQTLVALGDDLSGVVTLGKLQSGIAYALRRTAKAAPRAALAAATTPNAPAKS</sequence>
<dbReference type="InterPro" id="IPR036513">
    <property type="entry name" value="STAS_dom_sf"/>
</dbReference>
<feature type="coiled-coil region" evidence="2">
    <location>
        <begin position="145"/>
        <end position="172"/>
    </location>
</feature>
<dbReference type="SUPFAM" id="SSF52091">
    <property type="entry name" value="SpoIIaa-like"/>
    <property type="match status" value="1"/>
</dbReference>
<feature type="domain" description="PAC" evidence="4">
    <location>
        <begin position="240"/>
        <end position="294"/>
    </location>
</feature>
<evidence type="ECO:0000313" key="7">
    <source>
        <dbReference type="Proteomes" id="UP000238348"/>
    </source>
</evidence>
<dbReference type="PANTHER" id="PTHR33745">
    <property type="entry name" value="RSBT ANTAGONIST PROTEIN RSBS-RELATED"/>
    <property type="match status" value="1"/>
</dbReference>
<keyword evidence="6" id="KW-0418">Kinase</keyword>
<keyword evidence="1" id="KW-0597">Phosphoprotein</keyword>
<dbReference type="RefSeq" id="WP_159396666.1">
    <property type="nucleotide sequence ID" value="NZ_CP012673.1"/>
</dbReference>
<evidence type="ECO:0000256" key="2">
    <source>
        <dbReference type="SAM" id="Coils"/>
    </source>
</evidence>
<dbReference type="InterPro" id="IPR013767">
    <property type="entry name" value="PAS_fold"/>
</dbReference>
<dbReference type="AlphaFoldDB" id="A0A2L0EK47"/>
<protein>
    <submittedName>
        <fullName evidence="6">Signal transduction histidine kinase</fullName>
    </submittedName>
</protein>
<accession>A0A2L0EK47</accession>
<keyword evidence="2" id="KW-0175">Coiled coil</keyword>
<feature type="domain" description="PAS" evidence="3">
    <location>
        <begin position="177"/>
        <end position="236"/>
    </location>
</feature>
<dbReference type="InterPro" id="IPR000014">
    <property type="entry name" value="PAS"/>
</dbReference>
<dbReference type="SMART" id="SM00091">
    <property type="entry name" value="PAS"/>
    <property type="match status" value="2"/>
</dbReference>
<dbReference type="InterPro" id="IPR000700">
    <property type="entry name" value="PAS-assoc_C"/>
</dbReference>
<proteinExistence type="predicted"/>
<keyword evidence="6" id="KW-0808">Transferase</keyword>
<dbReference type="Gene3D" id="3.30.450.20">
    <property type="entry name" value="PAS domain"/>
    <property type="match status" value="2"/>
</dbReference>
<dbReference type="InterPro" id="IPR035965">
    <property type="entry name" value="PAS-like_dom_sf"/>
</dbReference>
<evidence type="ECO:0000259" key="4">
    <source>
        <dbReference type="PROSITE" id="PS50113"/>
    </source>
</evidence>
<dbReference type="GO" id="GO:0016301">
    <property type="term" value="F:kinase activity"/>
    <property type="evidence" value="ECO:0007669"/>
    <property type="project" value="UniProtKB-KW"/>
</dbReference>
<dbReference type="InterPro" id="IPR051932">
    <property type="entry name" value="Bact_StressResp_Reg"/>
</dbReference>
<evidence type="ECO:0000259" key="5">
    <source>
        <dbReference type="PROSITE" id="PS50801"/>
    </source>
</evidence>
<dbReference type="NCBIfam" id="TIGR00229">
    <property type="entry name" value="sensory_box"/>
    <property type="match status" value="2"/>
</dbReference>
<dbReference type="PROSITE" id="PS50113">
    <property type="entry name" value="PAC"/>
    <property type="match status" value="1"/>
</dbReference>
<dbReference type="GO" id="GO:0006355">
    <property type="term" value="P:regulation of DNA-templated transcription"/>
    <property type="evidence" value="ECO:0007669"/>
    <property type="project" value="InterPro"/>
</dbReference>
<gene>
    <name evidence="6" type="ORF">SOCE26_010710</name>
</gene>
<dbReference type="EMBL" id="CP012673">
    <property type="protein sequence ID" value="AUX39676.1"/>
    <property type="molecule type" value="Genomic_DNA"/>
</dbReference>
<reference evidence="6 7" key="1">
    <citation type="submission" date="2015-09" db="EMBL/GenBank/DDBJ databases">
        <title>Sorangium comparison.</title>
        <authorList>
            <person name="Zaburannyi N."/>
            <person name="Bunk B."/>
            <person name="Overmann J."/>
            <person name="Mueller R."/>
        </authorList>
    </citation>
    <scope>NUCLEOTIDE SEQUENCE [LARGE SCALE GENOMIC DNA]</scope>
    <source>
        <strain evidence="6 7">So ce26</strain>
    </source>
</reference>
<feature type="domain" description="PAS" evidence="3">
    <location>
        <begin position="43"/>
        <end position="88"/>
    </location>
</feature>
<dbReference type="OrthoDB" id="341208at2"/>
<dbReference type="PANTHER" id="PTHR33745:SF3">
    <property type="entry name" value="RSBT CO-ANTAGONIST PROTEIN RSBRC"/>
    <property type="match status" value="1"/>
</dbReference>
<feature type="domain" description="STAS" evidence="5">
    <location>
        <begin position="311"/>
        <end position="426"/>
    </location>
</feature>
<organism evidence="6 7">
    <name type="scientific">Sorangium cellulosum</name>
    <name type="common">Polyangium cellulosum</name>
    <dbReference type="NCBI Taxonomy" id="56"/>
    <lineage>
        <taxon>Bacteria</taxon>
        <taxon>Pseudomonadati</taxon>
        <taxon>Myxococcota</taxon>
        <taxon>Polyangia</taxon>
        <taxon>Polyangiales</taxon>
        <taxon>Polyangiaceae</taxon>
        <taxon>Sorangium</taxon>
    </lineage>
</organism>
<evidence type="ECO:0000313" key="6">
    <source>
        <dbReference type="EMBL" id="AUX39676.1"/>
    </source>
</evidence>